<dbReference type="EMBL" id="FOCW01000001">
    <property type="protein sequence ID" value="SEN21261.1"/>
    <property type="molecule type" value="Genomic_DNA"/>
</dbReference>
<feature type="compositionally biased region" description="Basic and acidic residues" evidence="1">
    <location>
        <begin position="127"/>
        <end position="139"/>
    </location>
</feature>
<evidence type="ECO:0000313" key="3">
    <source>
        <dbReference type="Proteomes" id="UP000199531"/>
    </source>
</evidence>
<feature type="region of interest" description="Disordered" evidence="1">
    <location>
        <begin position="117"/>
        <end position="140"/>
    </location>
</feature>
<feature type="compositionally biased region" description="Low complexity" evidence="1">
    <location>
        <begin position="59"/>
        <end position="72"/>
    </location>
</feature>
<keyword evidence="3" id="KW-1185">Reference proteome</keyword>
<dbReference type="OrthoDB" id="5295943at2"/>
<dbReference type="STRING" id="1121117.SAMN02745977_00764"/>
<protein>
    <submittedName>
        <fullName evidence="2">Uncharacterized protein</fullName>
    </submittedName>
</protein>
<sequence length="156" mass="17370">MKVLNLRCGVGHDFEGWFSSEEDFQSQQRQQLIECPVCGNTRIEKMLSAPHLNLGHGSAGSAEPERAAPAAAGDGNEQQRLQVMQAMYERMVQHVMEHTTDVGEQFADQARKMHHGEVAEAPIRGRTSPDEAQQLRDEGIDVVSLPVPNISKRRLQ</sequence>
<organism evidence="2 3">
    <name type="scientific">Brachymonas denitrificans DSM 15123</name>
    <dbReference type="NCBI Taxonomy" id="1121117"/>
    <lineage>
        <taxon>Bacteria</taxon>
        <taxon>Pseudomonadati</taxon>
        <taxon>Pseudomonadota</taxon>
        <taxon>Betaproteobacteria</taxon>
        <taxon>Burkholderiales</taxon>
        <taxon>Comamonadaceae</taxon>
        <taxon>Brachymonas</taxon>
    </lineage>
</organism>
<gene>
    <name evidence="2" type="ORF">SAMN02745977_00764</name>
</gene>
<feature type="region of interest" description="Disordered" evidence="1">
    <location>
        <begin position="54"/>
        <end position="76"/>
    </location>
</feature>
<accession>A0A1H8ENU5</accession>
<evidence type="ECO:0000313" key="2">
    <source>
        <dbReference type="EMBL" id="SEN21261.1"/>
    </source>
</evidence>
<dbReference type="Proteomes" id="UP000199531">
    <property type="component" value="Unassembled WGS sequence"/>
</dbReference>
<name>A0A1H8ENU5_9BURK</name>
<dbReference type="RefSeq" id="WP_091814051.1">
    <property type="nucleotide sequence ID" value="NZ_FOCW01000001.1"/>
</dbReference>
<dbReference type="InterPro" id="IPR009562">
    <property type="entry name" value="DUF1178"/>
</dbReference>
<proteinExistence type="predicted"/>
<dbReference type="Pfam" id="PF06676">
    <property type="entry name" value="DUF1178"/>
    <property type="match status" value="1"/>
</dbReference>
<evidence type="ECO:0000256" key="1">
    <source>
        <dbReference type="SAM" id="MobiDB-lite"/>
    </source>
</evidence>
<reference evidence="2 3" key="1">
    <citation type="submission" date="2016-10" db="EMBL/GenBank/DDBJ databases">
        <authorList>
            <person name="de Groot N.N."/>
        </authorList>
    </citation>
    <scope>NUCLEOTIDE SEQUENCE [LARGE SCALE GENOMIC DNA]</scope>
    <source>
        <strain evidence="2 3">DSM 15123</strain>
    </source>
</reference>
<dbReference type="AlphaFoldDB" id="A0A1H8ENU5"/>
<dbReference type="PIRSF" id="PIRSF032131">
    <property type="entry name" value="UCP032131"/>
    <property type="match status" value="1"/>
</dbReference>